<dbReference type="GO" id="GO:0006325">
    <property type="term" value="P:chromatin organization"/>
    <property type="evidence" value="ECO:0007669"/>
    <property type="project" value="InterPro"/>
</dbReference>
<dbReference type="WormBase" id="Y37D8A.11b">
    <property type="protein sequence ID" value="CE37167"/>
    <property type="gene ID" value="WBGene00012551"/>
    <property type="gene designation" value="cec-7"/>
</dbReference>
<accession>Q69Z09</accession>
<dbReference type="GO" id="GO:0005634">
    <property type="term" value="C:nucleus"/>
    <property type="evidence" value="ECO:0007669"/>
    <property type="project" value="InterPro"/>
</dbReference>
<dbReference type="CTD" id="176704"/>
<evidence type="ECO:0000313" key="5">
    <source>
        <dbReference type="WormBase" id="Y37D8A.11b"/>
    </source>
</evidence>
<dbReference type="AlphaFoldDB" id="Q69Z09"/>
<organism evidence="3 4">
    <name type="scientific">Caenorhabditis elegans</name>
    <dbReference type="NCBI Taxonomy" id="6239"/>
    <lineage>
        <taxon>Eukaryota</taxon>
        <taxon>Metazoa</taxon>
        <taxon>Ecdysozoa</taxon>
        <taxon>Nematoda</taxon>
        <taxon>Chromadorea</taxon>
        <taxon>Rhabditida</taxon>
        <taxon>Rhabditina</taxon>
        <taxon>Rhabditomorpha</taxon>
        <taxon>Rhabditoidea</taxon>
        <taxon>Rhabditidae</taxon>
        <taxon>Peloderinae</taxon>
        <taxon>Caenorhabditis</taxon>
    </lineage>
</organism>
<dbReference type="InterPro" id="IPR000953">
    <property type="entry name" value="Chromo/chromo_shadow_dom"/>
</dbReference>
<feature type="compositionally biased region" description="Low complexity" evidence="1">
    <location>
        <begin position="95"/>
        <end position="120"/>
    </location>
</feature>
<dbReference type="AGR" id="WB:WBGene00012551"/>
<dbReference type="InterPro" id="IPR025995">
    <property type="entry name" value="Tudor-knot"/>
</dbReference>
<dbReference type="OrthoDB" id="124855at2759"/>
<dbReference type="Proteomes" id="UP000001940">
    <property type="component" value="Chromosome III"/>
</dbReference>
<dbReference type="PANTHER" id="PTHR10880">
    <property type="entry name" value="MORTALITY FACTOR 4-LIKE PROTEIN"/>
    <property type="match status" value="1"/>
</dbReference>
<dbReference type="Bgee" id="WBGene00012551">
    <property type="expression patterns" value="Expressed in adult organism and 4 other cell types or tissues"/>
</dbReference>
<dbReference type="GO" id="GO:0006355">
    <property type="term" value="P:regulation of DNA-templated transcription"/>
    <property type="evidence" value="ECO:0007669"/>
    <property type="project" value="InterPro"/>
</dbReference>
<evidence type="ECO:0007829" key="6">
    <source>
        <dbReference type="PeptideAtlas" id="Q69Z09"/>
    </source>
</evidence>
<dbReference type="FunFam" id="2.30.30.140:FF:000134">
    <property type="entry name" value="C.Elegans Chromodomain protein"/>
    <property type="match status" value="1"/>
</dbReference>
<protein>
    <submittedName>
        <fullName evidence="3">Chromo domain-containing protein</fullName>
    </submittedName>
</protein>
<sequence>MAPNRTPKQNFAIGEDITCVYKTHPYDATIIGIENNREGKECYCVHFKGWNCRYDEKIVIGEEKDRIFKGTVEDYYKKSHKTVVTAVVAGKQKQTASSSADSNGTSSGATEKAAKAPAATMRKSAKKVGESNSEATDPEAKAKESSQSALKVEPPLTTHNSSRKTVEATGAMKRLTVAKETEDEALKSQKKARIEPVEDASKAKGSAAPKSASSRAEDGESSSTNDAAGTRFVIGELVACTYKGKVYDAVITDIKPDKDGKECYCIHFKGWNNRYDEQIPIGEETDRIFKGIADGYRAPVVTMRKSARNHEKSTEPQATKENAPRLVGKRREQFIIGEQVTCTQNGKPYDAYIVDIITDTDGKDFYCVHFKGWNSRYDEKIPVGEEQGRLFKGSAAKYAEMLEMKK</sequence>
<keyword evidence="6" id="KW-1267">Proteomics identification</keyword>
<evidence type="ECO:0000256" key="1">
    <source>
        <dbReference type="SAM" id="MobiDB-lite"/>
    </source>
</evidence>
<dbReference type="InterPro" id="IPR016197">
    <property type="entry name" value="Chromo-like_dom_sf"/>
</dbReference>
<dbReference type="EMBL" id="BX284603">
    <property type="protein sequence ID" value="CAH10813.1"/>
    <property type="molecule type" value="Genomic_DNA"/>
</dbReference>
<feature type="compositionally biased region" description="Low complexity" evidence="1">
    <location>
        <begin position="203"/>
        <end position="214"/>
    </location>
</feature>
<feature type="domain" description="Chromo" evidence="2">
    <location>
        <begin position="246"/>
        <end position="300"/>
    </location>
</feature>
<proteinExistence type="evidence at protein level"/>
<dbReference type="InterPro" id="IPR008676">
    <property type="entry name" value="MRG"/>
</dbReference>
<feature type="compositionally biased region" description="Basic and acidic residues" evidence="1">
    <location>
        <begin position="177"/>
        <end position="202"/>
    </location>
</feature>
<dbReference type="GeneID" id="176704"/>
<feature type="domain" description="Chromo" evidence="2">
    <location>
        <begin position="27"/>
        <end position="80"/>
    </location>
</feature>
<dbReference type="Gene3D" id="2.30.30.140">
    <property type="match status" value="3"/>
</dbReference>
<dbReference type="PANTHER" id="PTHR10880:SF49">
    <property type="entry name" value="CHROMO DOMAIN-CONTAINING PROTEIN"/>
    <property type="match status" value="1"/>
</dbReference>
<keyword evidence="4" id="KW-1185">Reference proteome</keyword>
<dbReference type="SMART" id="SM00298">
    <property type="entry name" value="CHROMO"/>
    <property type="match status" value="3"/>
</dbReference>
<dbReference type="RefSeq" id="NP_001022828.1">
    <property type="nucleotide sequence ID" value="NM_001027657.3"/>
</dbReference>
<reference evidence="3 4" key="1">
    <citation type="journal article" date="1998" name="Science">
        <title>Genome sequence of the nematode C. elegans: a platform for investigating biology.</title>
        <authorList>
            <consortium name="The C. elegans sequencing consortium"/>
            <person name="Sulson J.E."/>
            <person name="Waterston R."/>
        </authorList>
    </citation>
    <scope>NUCLEOTIDE SEQUENCE [LARGE SCALE GENOMIC DNA]</scope>
    <source>
        <strain evidence="3 4">Bristol N2</strain>
    </source>
</reference>
<name>Q69Z09_CAEEL</name>
<dbReference type="UCSC" id="Y37D8A.11a">
    <property type="organism name" value="c. elegans"/>
</dbReference>
<dbReference type="SUPFAM" id="SSF54160">
    <property type="entry name" value="Chromo domain-like"/>
    <property type="match status" value="3"/>
</dbReference>
<feature type="domain" description="Chromo" evidence="2">
    <location>
        <begin position="351"/>
        <end position="403"/>
    </location>
</feature>
<evidence type="ECO:0000313" key="4">
    <source>
        <dbReference type="Proteomes" id="UP000001940"/>
    </source>
</evidence>
<feature type="region of interest" description="Disordered" evidence="1">
    <location>
        <begin position="90"/>
        <end position="226"/>
    </location>
</feature>
<gene>
    <name evidence="3 5" type="primary">cec-7</name>
    <name evidence="3" type="ORF">CELE_Y37D8A.11</name>
    <name evidence="5" type="ORF">Y37D8A.11</name>
</gene>
<evidence type="ECO:0000313" key="3">
    <source>
        <dbReference type="EMBL" id="CAH10813.1"/>
    </source>
</evidence>
<dbReference type="PeptideAtlas" id="Q69Z09"/>
<dbReference type="SMR" id="Q69Z09"/>
<dbReference type="Pfam" id="PF11717">
    <property type="entry name" value="Tudor-knot"/>
    <property type="match status" value="2"/>
</dbReference>
<dbReference type="ExpressionAtlas" id="Q69Z09">
    <property type="expression patterns" value="baseline and differential"/>
</dbReference>
<evidence type="ECO:0000259" key="2">
    <source>
        <dbReference type="SMART" id="SM00298"/>
    </source>
</evidence>